<dbReference type="Gene3D" id="2.40.70.10">
    <property type="entry name" value="Acid Proteases"/>
    <property type="match status" value="1"/>
</dbReference>
<dbReference type="SUPFAM" id="SSF50630">
    <property type="entry name" value="Acid proteases"/>
    <property type="match status" value="1"/>
</dbReference>
<dbReference type="Pfam" id="PF13650">
    <property type="entry name" value="Asp_protease_2"/>
    <property type="match status" value="1"/>
</dbReference>
<organism evidence="2 3">
    <name type="scientific">Oceanomicrobium pacificus</name>
    <dbReference type="NCBI Taxonomy" id="2692916"/>
    <lineage>
        <taxon>Bacteria</taxon>
        <taxon>Pseudomonadati</taxon>
        <taxon>Pseudomonadota</taxon>
        <taxon>Alphaproteobacteria</taxon>
        <taxon>Rhodobacterales</taxon>
        <taxon>Paracoccaceae</taxon>
        <taxon>Oceanomicrobium</taxon>
    </lineage>
</organism>
<accession>A0A6B0TW44</accession>
<keyword evidence="2" id="KW-0378">Hydrolase</keyword>
<dbReference type="GO" id="GO:0004190">
    <property type="term" value="F:aspartic-type endopeptidase activity"/>
    <property type="evidence" value="ECO:0007669"/>
    <property type="project" value="InterPro"/>
</dbReference>
<feature type="transmembrane region" description="Helical" evidence="1">
    <location>
        <begin position="60"/>
        <end position="78"/>
    </location>
</feature>
<dbReference type="InterPro" id="IPR034122">
    <property type="entry name" value="Retropepsin-like_bacterial"/>
</dbReference>
<evidence type="ECO:0000313" key="2">
    <source>
        <dbReference type="EMBL" id="MXU65462.1"/>
    </source>
</evidence>
<dbReference type="EMBL" id="WUWG01000003">
    <property type="protein sequence ID" value="MXU65462.1"/>
    <property type="molecule type" value="Genomic_DNA"/>
</dbReference>
<dbReference type="NCBIfam" id="TIGR02281">
    <property type="entry name" value="clan_AA_DTGA"/>
    <property type="match status" value="1"/>
</dbReference>
<dbReference type="CDD" id="cd05483">
    <property type="entry name" value="retropepsin_like_bacteria"/>
    <property type="match status" value="1"/>
</dbReference>
<dbReference type="InterPro" id="IPR021109">
    <property type="entry name" value="Peptidase_aspartic_dom_sf"/>
</dbReference>
<keyword evidence="1" id="KW-0812">Transmembrane</keyword>
<protein>
    <submittedName>
        <fullName evidence="2">TIGR02281 family clan AA aspartic protease</fullName>
        <ecNumber evidence="2">3.4.23.-</ecNumber>
    </submittedName>
</protein>
<dbReference type="PROSITE" id="PS00141">
    <property type="entry name" value="ASP_PROTEASE"/>
    <property type="match status" value="1"/>
</dbReference>
<dbReference type="AlphaFoldDB" id="A0A6B0TW44"/>
<dbReference type="InterPro" id="IPR011969">
    <property type="entry name" value="Clan_AA_Asp_peptidase_C"/>
</dbReference>
<evidence type="ECO:0000313" key="3">
    <source>
        <dbReference type="Proteomes" id="UP000436016"/>
    </source>
</evidence>
<keyword evidence="1" id="KW-1133">Transmembrane helix</keyword>
<keyword evidence="1" id="KW-0472">Membrane</keyword>
<dbReference type="Proteomes" id="UP000436016">
    <property type="component" value="Unassembled WGS sequence"/>
</dbReference>
<dbReference type="RefSeq" id="WP_160853962.1">
    <property type="nucleotide sequence ID" value="NZ_WUWG01000003.1"/>
</dbReference>
<dbReference type="GO" id="GO:0006508">
    <property type="term" value="P:proteolysis"/>
    <property type="evidence" value="ECO:0007669"/>
    <property type="project" value="UniProtKB-KW"/>
</dbReference>
<keyword evidence="2" id="KW-0645">Protease</keyword>
<gene>
    <name evidence="2" type="ORF">GSH16_08375</name>
</gene>
<comment type="caution">
    <text evidence="2">The sequence shown here is derived from an EMBL/GenBank/DDBJ whole genome shotgun (WGS) entry which is preliminary data.</text>
</comment>
<keyword evidence="3" id="KW-1185">Reference proteome</keyword>
<sequence length="229" mass="24748">MNSRLFYALTLVGLAVVFRDELPALVSGGQDMVWLGLVLLLLGGFLIGRFAHLISPHLPVALMNSLMIVTVLGLLAALEFRDEISDYARIKAGRAEPTPVVAVASIGAETSIKRAWDGHFRALASINGTDVGLLVDTGASIVLLRYDDAERIGVDMDALDFSVPVTTAGGRSKVAPYTFDMISVDGVRAQNIRGAIAQRGELHSSLLGMSFLEELQETVIRKDRMLLRN</sequence>
<dbReference type="EC" id="3.4.23.-" evidence="2"/>
<proteinExistence type="predicted"/>
<reference evidence="2 3" key="1">
    <citation type="submission" date="2019-12" db="EMBL/GenBank/DDBJ databases">
        <title>Strain KN286 was isolated from seawater, which was collected from Caroline Seamount in the tropical western Pacific.</title>
        <authorList>
            <person name="Wang Q."/>
        </authorList>
    </citation>
    <scope>NUCLEOTIDE SEQUENCE [LARGE SCALE GENOMIC DNA]</scope>
    <source>
        <strain evidence="2 3">KN286</strain>
    </source>
</reference>
<evidence type="ECO:0000256" key="1">
    <source>
        <dbReference type="SAM" id="Phobius"/>
    </source>
</evidence>
<name>A0A6B0TW44_9RHOB</name>
<dbReference type="InterPro" id="IPR001969">
    <property type="entry name" value="Aspartic_peptidase_AS"/>
</dbReference>
<feature type="transmembrane region" description="Helical" evidence="1">
    <location>
        <begin position="29"/>
        <end position="48"/>
    </location>
</feature>